<gene>
    <name evidence="4" type="primary">8236117</name>
    <name evidence="3" type="ORF">Phum_PHUM321060</name>
</gene>
<dbReference type="Pfam" id="PF08338">
    <property type="entry name" value="DUF1731"/>
    <property type="match status" value="1"/>
</dbReference>
<dbReference type="PANTHER" id="PTHR11092">
    <property type="entry name" value="SUGAR NUCLEOTIDE EPIMERASE RELATED"/>
    <property type="match status" value="1"/>
</dbReference>
<evidence type="ECO:0000313" key="3">
    <source>
        <dbReference type="EMBL" id="EEB14736.1"/>
    </source>
</evidence>
<dbReference type="KEGG" id="phu:Phum_PHUM321060"/>
<proteinExistence type="predicted"/>
<evidence type="ECO:0000313" key="4">
    <source>
        <dbReference type="EnsemblMetazoa" id="PHUM321060-PA"/>
    </source>
</evidence>
<dbReference type="OrthoDB" id="276721at2759"/>
<dbReference type="SUPFAM" id="SSF51735">
    <property type="entry name" value="NAD(P)-binding Rossmann-fold domains"/>
    <property type="match status" value="1"/>
</dbReference>
<feature type="domain" description="DUF1731" evidence="2">
    <location>
        <begin position="251"/>
        <end position="298"/>
    </location>
</feature>
<sequence length="301" mass="32890">MSNSLKNILIGGGSGFVGRHLTSYLKEKGYGVTVVSRVPGSGRISWEDLKLKGLPSDTKAVVSLAGQNVLDPTKRWSSGFKQDVWSSRVNTTKALAEASLNSKHKPEAFVSISGVGVYSPSHTEEYNEESLVKEFDFLSGLCLAWEYAANRALEASIRTVIIRSGVVLGKDGGMIKQLWLPFFMGLGGPIGNGSQYLPWIHIDDLTRLITFAIENFSVKGVLNGVAPDVITNKDFSNALAKAMNRPALLPLPAFLLNLALNEERAKLMTEGQKVIPKKTLEIGFQFKYPNIQDAVHQIVNK</sequence>
<dbReference type="CTD" id="8236117"/>
<dbReference type="AlphaFoldDB" id="E0VMY0"/>
<dbReference type="RefSeq" id="XP_002427474.1">
    <property type="nucleotide sequence ID" value="XM_002427429.1"/>
</dbReference>
<accession>E0VMY0</accession>
<dbReference type="EnsemblMetazoa" id="PHUM321060-RA">
    <property type="protein sequence ID" value="PHUM321060-PA"/>
    <property type="gene ID" value="PHUM321060"/>
</dbReference>
<dbReference type="EMBL" id="DS235328">
    <property type="protein sequence ID" value="EEB14736.1"/>
    <property type="molecule type" value="Genomic_DNA"/>
</dbReference>
<dbReference type="InParanoid" id="E0VMY0"/>
<dbReference type="PANTHER" id="PTHR11092:SF0">
    <property type="entry name" value="EPIMERASE FAMILY PROTEIN SDR39U1"/>
    <property type="match status" value="1"/>
</dbReference>
<dbReference type="HOGENOM" id="CLU_047373_0_1_1"/>
<dbReference type="NCBIfam" id="TIGR01777">
    <property type="entry name" value="yfcH"/>
    <property type="match status" value="1"/>
</dbReference>
<dbReference type="InterPro" id="IPR013549">
    <property type="entry name" value="DUF1731"/>
</dbReference>
<dbReference type="InterPro" id="IPR010099">
    <property type="entry name" value="SDR39U1"/>
</dbReference>
<evidence type="ECO:0008006" key="6">
    <source>
        <dbReference type="Google" id="ProtNLM"/>
    </source>
</evidence>
<dbReference type="FunCoup" id="E0VMY0">
    <property type="interactions" value="288"/>
</dbReference>
<dbReference type="OMA" id="YLPWIHI"/>
<dbReference type="Proteomes" id="UP000009046">
    <property type="component" value="Unassembled WGS sequence"/>
</dbReference>
<dbReference type="STRING" id="121224.E0VMY0"/>
<dbReference type="GeneID" id="8236117"/>
<evidence type="ECO:0000259" key="2">
    <source>
        <dbReference type="Pfam" id="PF08338"/>
    </source>
</evidence>
<dbReference type="Gene3D" id="3.40.50.720">
    <property type="entry name" value="NAD(P)-binding Rossmann-like Domain"/>
    <property type="match status" value="1"/>
</dbReference>
<evidence type="ECO:0000313" key="5">
    <source>
        <dbReference type="Proteomes" id="UP000009046"/>
    </source>
</evidence>
<dbReference type="VEuPathDB" id="VectorBase:PHUM321060"/>
<evidence type="ECO:0000259" key="1">
    <source>
        <dbReference type="Pfam" id="PF01370"/>
    </source>
</evidence>
<dbReference type="Pfam" id="PF01370">
    <property type="entry name" value="Epimerase"/>
    <property type="match status" value="1"/>
</dbReference>
<dbReference type="eggNOG" id="KOG3019">
    <property type="taxonomic scope" value="Eukaryota"/>
</dbReference>
<keyword evidence="5" id="KW-1185">Reference proteome</keyword>
<name>E0VMY0_PEDHC</name>
<reference evidence="4" key="3">
    <citation type="submission" date="2021-02" db="UniProtKB">
        <authorList>
            <consortium name="EnsemblMetazoa"/>
        </authorList>
    </citation>
    <scope>IDENTIFICATION</scope>
    <source>
        <strain evidence="4">USDA</strain>
    </source>
</reference>
<feature type="domain" description="NAD-dependent epimerase/dehydratase" evidence="1">
    <location>
        <begin position="8"/>
        <end position="216"/>
    </location>
</feature>
<reference evidence="3" key="1">
    <citation type="submission" date="2007-04" db="EMBL/GenBank/DDBJ databases">
        <title>Annotation of Pediculus humanus corporis strain USDA.</title>
        <authorList>
            <person name="Kirkness E."/>
            <person name="Hannick L."/>
            <person name="Hass B."/>
            <person name="Bruggner R."/>
            <person name="Lawson D."/>
            <person name="Bidwell S."/>
            <person name="Joardar V."/>
            <person name="Caler E."/>
            <person name="Walenz B."/>
            <person name="Inman J."/>
            <person name="Schobel S."/>
            <person name="Galinsky K."/>
            <person name="Amedeo P."/>
            <person name="Strausberg R."/>
        </authorList>
    </citation>
    <scope>NUCLEOTIDE SEQUENCE</scope>
    <source>
        <strain evidence="3">USDA</strain>
    </source>
</reference>
<dbReference type="InterPro" id="IPR036291">
    <property type="entry name" value="NAD(P)-bd_dom_sf"/>
</dbReference>
<dbReference type="InterPro" id="IPR001509">
    <property type="entry name" value="Epimerase_deHydtase"/>
</dbReference>
<protein>
    <recommendedName>
        <fullName evidence="6">Epimerase family protein SDR39U1</fullName>
    </recommendedName>
</protein>
<reference evidence="3" key="2">
    <citation type="submission" date="2007-04" db="EMBL/GenBank/DDBJ databases">
        <title>The genome of the human body louse.</title>
        <authorList>
            <consortium name="The Human Body Louse Genome Consortium"/>
            <person name="Kirkness E."/>
            <person name="Walenz B."/>
            <person name="Hass B."/>
            <person name="Bruggner R."/>
            <person name="Strausberg R."/>
        </authorList>
    </citation>
    <scope>NUCLEOTIDE SEQUENCE</scope>
    <source>
        <strain evidence="3">USDA</strain>
    </source>
</reference>
<organism>
    <name type="scientific">Pediculus humanus subsp. corporis</name>
    <name type="common">Body louse</name>
    <dbReference type="NCBI Taxonomy" id="121224"/>
    <lineage>
        <taxon>Eukaryota</taxon>
        <taxon>Metazoa</taxon>
        <taxon>Ecdysozoa</taxon>
        <taxon>Arthropoda</taxon>
        <taxon>Hexapoda</taxon>
        <taxon>Insecta</taxon>
        <taxon>Pterygota</taxon>
        <taxon>Neoptera</taxon>
        <taxon>Paraneoptera</taxon>
        <taxon>Psocodea</taxon>
        <taxon>Troctomorpha</taxon>
        <taxon>Phthiraptera</taxon>
        <taxon>Anoplura</taxon>
        <taxon>Pediculidae</taxon>
        <taxon>Pediculus</taxon>
    </lineage>
</organism>
<dbReference type="EMBL" id="AAZO01003726">
    <property type="status" value="NOT_ANNOTATED_CDS"/>
    <property type="molecule type" value="Genomic_DNA"/>
</dbReference>